<keyword evidence="1" id="KW-0812">Transmembrane</keyword>
<evidence type="ECO:0008006" key="4">
    <source>
        <dbReference type="Google" id="ProtNLM"/>
    </source>
</evidence>
<keyword evidence="3" id="KW-1185">Reference proteome</keyword>
<dbReference type="EMBL" id="JAHQZT010000011">
    <property type="protein sequence ID" value="MBV0933683.1"/>
    <property type="molecule type" value="Genomic_DNA"/>
</dbReference>
<keyword evidence="1" id="KW-1133">Transmembrane helix</keyword>
<keyword evidence="1" id="KW-0472">Membrane</keyword>
<dbReference type="Proteomes" id="UP000755551">
    <property type="component" value="Unassembled WGS sequence"/>
</dbReference>
<evidence type="ECO:0000313" key="3">
    <source>
        <dbReference type="Proteomes" id="UP000755551"/>
    </source>
</evidence>
<dbReference type="RefSeq" id="WP_217335105.1">
    <property type="nucleotide sequence ID" value="NZ_JAHQZT010000011.1"/>
</dbReference>
<comment type="caution">
    <text evidence="2">The sequence shown here is derived from an EMBL/GenBank/DDBJ whole genome shotgun (WGS) entry which is preliminary data.</text>
</comment>
<gene>
    <name evidence="2" type="ORF">KTN04_10070</name>
</gene>
<organism evidence="2 3">
    <name type="scientific">Marinobacterium weihaiense</name>
    <dbReference type="NCBI Taxonomy" id="2851016"/>
    <lineage>
        <taxon>Bacteria</taxon>
        <taxon>Pseudomonadati</taxon>
        <taxon>Pseudomonadota</taxon>
        <taxon>Gammaproteobacteria</taxon>
        <taxon>Oceanospirillales</taxon>
        <taxon>Oceanospirillaceae</taxon>
        <taxon>Marinobacterium</taxon>
    </lineage>
</organism>
<name>A0ABS6MBL5_9GAMM</name>
<evidence type="ECO:0000313" key="2">
    <source>
        <dbReference type="EMBL" id="MBV0933683.1"/>
    </source>
</evidence>
<sequence>MIKIGFVLLLLGGIGSLGAAFKEGWVWGLGCLVCPLMFLPFLVLHWSRAWLPVMLSMLGVGTIVVFGSGGT</sequence>
<accession>A0ABS6MBL5</accession>
<feature type="transmembrane region" description="Helical" evidence="1">
    <location>
        <begin position="50"/>
        <end position="69"/>
    </location>
</feature>
<evidence type="ECO:0000256" key="1">
    <source>
        <dbReference type="SAM" id="Phobius"/>
    </source>
</evidence>
<proteinExistence type="predicted"/>
<reference evidence="2 3" key="1">
    <citation type="submission" date="2021-06" db="EMBL/GenBank/DDBJ databases">
        <title>Bacterium isolated from marine sediment.</title>
        <authorList>
            <person name="Zhu K.-L."/>
            <person name="Du Z.-J."/>
            <person name="Liang Q.-Y."/>
        </authorList>
    </citation>
    <scope>NUCLEOTIDE SEQUENCE [LARGE SCALE GENOMIC DNA]</scope>
    <source>
        <strain evidence="2 3">A346</strain>
    </source>
</reference>
<protein>
    <recommendedName>
        <fullName evidence="4">Mercuric ion transport protein</fullName>
    </recommendedName>
</protein>